<evidence type="ECO:0000313" key="2">
    <source>
        <dbReference type="EMBL" id="SCF20821.1"/>
    </source>
</evidence>
<dbReference type="RefSeq" id="WP_141722382.1">
    <property type="nucleotide sequence ID" value="NZ_FMCW01000050.1"/>
</dbReference>
<protein>
    <submittedName>
        <fullName evidence="2">Uncharacterized protein</fullName>
    </submittedName>
</protein>
<accession>A0A1C4YKF5</accession>
<proteinExistence type="predicted"/>
<evidence type="ECO:0000313" key="3">
    <source>
        <dbReference type="Proteomes" id="UP000199375"/>
    </source>
</evidence>
<feature type="transmembrane region" description="Helical" evidence="1">
    <location>
        <begin position="345"/>
        <end position="369"/>
    </location>
</feature>
<evidence type="ECO:0000256" key="1">
    <source>
        <dbReference type="SAM" id="Phobius"/>
    </source>
</evidence>
<keyword evidence="1" id="KW-0472">Membrane</keyword>
<sequence>MPTFEVEVISDPIRLVPNNGFDFNSPWLRESPGYDTRLVKPAILFADHVNLVSSRSTVHHFIGMHGWRILNMPMRQMNAFLNLSIERDPADLENLGLTADDLANPEEASTVNDAMRRCDTNEELRHAFSTVVIPFFERHSDQSSKMVEAFSRLWRDRHEMLIAPDLAPAIDRQVLTVQGWVEDLPPQERMFLANEEFLEESFAGMLERLQDPRRLALMDPSIAAPEPNVNYETTPTPAFLGNAIVSRIQGLDDLPMIEVLDLREELKDYLPHFRSEIVSLSQDVAQMTSSQEIAAELDLRWYRDIAPAMEEIRREIATARYPRRLVDALTSDPATIASGAGALTIAAGGLAIGLSALLPAVAAAAYPFLKAKALRDQGLEKAQTNKLFFLYALQNRLSTGS</sequence>
<gene>
    <name evidence="2" type="ORF">GA0070558_15030</name>
</gene>
<dbReference type="Proteomes" id="UP000199375">
    <property type="component" value="Unassembled WGS sequence"/>
</dbReference>
<dbReference type="EMBL" id="FMCW01000050">
    <property type="protein sequence ID" value="SCF20821.1"/>
    <property type="molecule type" value="Genomic_DNA"/>
</dbReference>
<organism evidence="2 3">
    <name type="scientific">Micromonospora haikouensis</name>
    <dbReference type="NCBI Taxonomy" id="686309"/>
    <lineage>
        <taxon>Bacteria</taxon>
        <taxon>Bacillati</taxon>
        <taxon>Actinomycetota</taxon>
        <taxon>Actinomycetes</taxon>
        <taxon>Micromonosporales</taxon>
        <taxon>Micromonosporaceae</taxon>
        <taxon>Micromonospora</taxon>
    </lineage>
</organism>
<keyword evidence="1" id="KW-1133">Transmembrane helix</keyword>
<name>A0A1C4YKF5_9ACTN</name>
<keyword evidence="1" id="KW-0812">Transmembrane</keyword>
<reference evidence="2 3" key="1">
    <citation type="submission" date="2016-06" db="EMBL/GenBank/DDBJ databases">
        <authorList>
            <person name="Kjaerup R.B."/>
            <person name="Dalgaard T.S."/>
            <person name="Juul-Madsen H.R."/>
        </authorList>
    </citation>
    <scope>NUCLEOTIDE SEQUENCE [LARGE SCALE GENOMIC DNA]</scope>
    <source>
        <strain evidence="2 3">DSM 45626</strain>
    </source>
</reference>
<dbReference type="AlphaFoldDB" id="A0A1C4YKF5"/>